<protein>
    <submittedName>
        <fullName evidence="2">Uncharacterized protein</fullName>
    </submittedName>
</protein>
<evidence type="ECO:0000313" key="2">
    <source>
        <dbReference type="EMBL" id="CAF4400786.1"/>
    </source>
</evidence>
<feature type="compositionally biased region" description="Basic residues" evidence="1">
    <location>
        <begin position="1"/>
        <end position="10"/>
    </location>
</feature>
<name>A0A820PCF3_9BILA</name>
<evidence type="ECO:0000256" key="1">
    <source>
        <dbReference type="SAM" id="MobiDB-lite"/>
    </source>
</evidence>
<evidence type="ECO:0000313" key="3">
    <source>
        <dbReference type="Proteomes" id="UP000663881"/>
    </source>
</evidence>
<dbReference type="AlphaFoldDB" id="A0A820PCF3"/>
<sequence>RHPKSSKWKWLKTGSTEPESDTGIAPVPAPTTPTIIKPSLIQTTNNPFDPNTSDDELQSKTVFRSERRPSIPLSLFIPESARRGSIKTFDDRTDEQKQLNETHSDINAAFGPHRSVSSQFGEHQLLSSLFDIKTDLSNEVRALTRRMTHIDEQISQIF</sequence>
<feature type="compositionally biased region" description="Polar residues" evidence="1">
    <location>
        <begin position="40"/>
        <end position="51"/>
    </location>
</feature>
<feature type="non-terminal residue" evidence="2">
    <location>
        <position position="158"/>
    </location>
</feature>
<dbReference type="EMBL" id="CAJOAY010027724">
    <property type="protein sequence ID" value="CAF4400786.1"/>
    <property type="molecule type" value="Genomic_DNA"/>
</dbReference>
<feature type="region of interest" description="Disordered" evidence="1">
    <location>
        <begin position="1"/>
        <end position="56"/>
    </location>
</feature>
<comment type="caution">
    <text evidence="2">The sequence shown here is derived from an EMBL/GenBank/DDBJ whole genome shotgun (WGS) entry which is preliminary data.</text>
</comment>
<reference evidence="2" key="1">
    <citation type="submission" date="2021-02" db="EMBL/GenBank/DDBJ databases">
        <authorList>
            <person name="Nowell W R."/>
        </authorList>
    </citation>
    <scope>NUCLEOTIDE SEQUENCE</scope>
</reference>
<dbReference type="Proteomes" id="UP000663881">
    <property type="component" value="Unassembled WGS sequence"/>
</dbReference>
<feature type="non-terminal residue" evidence="2">
    <location>
        <position position="1"/>
    </location>
</feature>
<organism evidence="2 3">
    <name type="scientific">Adineta steineri</name>
    <dbReference type="NCBI Taxonomy" id="433720"/>
    <lineage>
        <taxon>Eukaryota</taxon>
        <taxon>Metazoa</taxon>
        <taxon>Spiralia</taxon>
        <taxon>Gnathifera</taxon>
        <taxon>Rotifera</taxon>
        <taxon>Eurotatoria</taxon>
        <taxon>Bdelloidea</taxon>
        <taxon>Adinetida</taxon>
        <taxon>Adinetidae</taxon>
        <taxon>Adineta</taxon>
    </lineage>
</organism>
<gene>
    <name evidence="2" type="ORF">OKA104_LOCUS51389</name>
</gene>
<accession>A0A820PCF3</accession>
<proteinExistence type="predicted"/>